<dbReference type="PANTHER" id="PTHR30146">
    <property type="entry name" value="LACI-RELATED TRANSCRIPTIONAL REPRESSOR"/>
    <property type="match status" value="1"/>
</dbReference>
<dbReference type="OrthoDB" id="189006at2"/>
<dbReference type="EMBL" id="CP019606">
    <property type="protein sequence ID" value="AQP46576.1"/>
    <property type="molecule type" value="Genomic_DNA"/>
</dbReference>
<accession>A0A1Q2CKB4</accession>
<dbReference type="KEGG" id="tes:BW730_02505"/>
<organism evidence="5 6">
    <name type="scientific">Tessaracoccus aquimaris</name>
    <dbReference type="NCBI Taxonomy" id="1332264"/>
    <lineage>
        <taxon>Bacteria</taxon>
        <taxon>Bacillati</taxon>
        <taxon>Actinomycetota</taxon>
        <taxon>Actinomycetes</taxon>
        <taxon>Propionibacteriales</taxon>
        <taxon>Propionibacteriaceae</taxon>
        <taxon>Tessaracoccus</taxon>
    </lineage>
</organism>
<name>A0A1Q2CKB4_9ACTN</name>
<reference evidence="6" key="1">
    <citation type="submission" date="2017-02" db="EMBL/GenBank/DDBJ databases">
        <title>Tessaracoccus aquaemaris sp. nov., isolated from the intestine of a Korean rockfish, Sebastes schlegelii, in a marine aquaculture pond.</title>
        <authorList>
            <person name="Tak E.J."/>
            <person name="Bae J.-W."/>
        </authorList>
    </citation>
    <scope>NUCLEOTIDE SEQUENCE [LARGE SCALE GENOMIC DNA]</scope>
    <source>
        <strain evidence="6">NSG39</strain>
    </source>
</reference>
<protein>
    <recommendedName>
        <fullName evidence="4">Transcriptional regulator LacI/GalR-like sensor domain-containing protein</fullName>
    </recommendedName>
</protein>
<dbReference type="PANTHER" id="PTHR30146:SF155">
    <property type="entry name" value="ALANINE RACEMASE"/>
    <property type="match status" value="1"/>
</dbReference>
<dbReference type="STRING" id="1332264.BW730_02505"/>
<dbReference type="CDD" id="cd06267">
    <property type="entry name" value="PBP1_LacI_sugar_binding-like"/>
    <property type="match status" value="1"/>
</dbReference>
<evidence type="ECO:0000259" key="4">
    <source>
        <dbReference type="Pfam" id="PF13377"/>
    </source>
</evidence>
<evidence type="ECO:0000256" key="1">
    <source>
        <dbReference type="ARBA" id="ARBA00023015"/>
    </source>
</evidence>
<dbReference type="Gene3D" id="3.40.50.2300">
    <property type="match status" value="2"/>
</dbReference>
<dbReference type="SUPFAM" id="SSF53822">
    <property type="entry name" value="Periplasmic binding protein-like I"/>
    <property type="match status" value="1"/>
</dbReference>
<evidence type="ECO:0000256" key="3">
    <source>
        <dbReference type="ARBA" id="ARBA00023163"/>
    </source>
</evidence>
<sequence>MTEKVVGMVLVRPAPIQGMQPFMSDLAQGIEAAFAGHDTSLLIQLVSDPAEEQRLWRRWADERSVDAIIMTDHHEGDPRVGLAAELPIPVVLLGGDSPSLPLSHVFVDNAEGARAAARTFADLGHRHLARVGGPRNLLHTQARDEAFHRVADELGLTVVLGYGDFSERSGGDAVRALLERPVPPTAILFDNDLMAVGGIAVAAELGRRVPADLAVIAWDDTANARLSTPPLSVVAIDVFELGSTLGAATLDALAGAEPRVYTVPAPTVRLAEST</sequence>
<dbReference type="RefSeq" id="WP_077684877.1">
    <property type="nucleotide sequence ID" value="NZ_CP019606.1"/>
</dbReference>
<keyword evidence="3" id="KW-0804">Transcription</keyword>
<evidence type="ECO:0000313" key="6">
    <source>
        <dbReference type="Proteomes" id="UP000188145"/>
    </source>
</evidence>
<proteinExistence type="predicted"/>
<dbReference type="GO" id="GO:0003700">
    <property type="term" value="F:DNA-binding transcription factor activity"/>
    <property type="evidence" value="ECO:0007669"/>
    <property type="project" value="TreeGrafter"/>
</dbReference>
<dbReference type="InterPro" id="IPR028082">
    <property type="entry name" value="Peripla_BP_I"/>
</dbReference>
<dbReference type="Pfam" id="PF13377">
    <property type="entry name" value="Peripla_BP_3"/>
    <property type="match status" value="1"/>
</dbReference>
<dbReference type="AlphaFoldDB" id="A0A1Q2CKB4"/>
<dbReference type="GO" id="GO:0000976">
    <property type="term" value="F:transcription cis-regulatory region binding"/>
    <property type="evidence" value="ECO:0007669"/>
    <property type="project" value="TreeGrafter"/>
</dbReference>
<dbReference type="Proteomes" id="UP000188145">
    <property type="component" value="Chromosome"/>
</dbReference>
<evidence type="ECO:0000256" key="2">
    <source>
        <dbReference type="ARBA" id="ARBA00023125"/>
    </source>
</evidence>
<keyword evidence="6" id="KW-1185">Reference proteome</keyword>
<dbReference type="InterPro" id="IPR046335">
    <property type="entry name" value="LacI/GalR-like_sensor"/>
</dbReference>
<keyword evidence="2" id="KW-0238">DNA-binding</keyword>
<feature type="domain" description="Transcriptional regulator LacI/GalR-like sensor" evidence="4">
    <location>
        <begin position="118"/>
        <end position="268"/>
    </location>
</feature>
<keyword evidence="1" id="KW-0805">Transcription regulation</keyword>
<evidence type="ECO:0000313" key="5">
    <source>
        <dbReference type="EMBL" id="AQP46576.1"/>
    </source>
</evidence>
<gene>
    <name evidence="5" type="ORF">BW730_02505</name>
</gene>